<evidence type="ECO:0000256" key="1">
    <source>
        <dbReference type="ARBA" id="ARBA00004127"/>
    </source>
</evidence>
<evidence type="ECO:0000313" key="11">
    <source>
        <dbReference type="EMBL" id="KAB2933322.1"/>
    </source>
</evidence>
<dbReference type="InterPro" id="IPR003148">
    <property type="entry name" value="RCK_N"/>
</dbReference>
<dbReference type="EMBL" id="WBUI01000006">
    <property type="protein sequence ID" value="KAB2933322.1"/>
    <property type="molecule type" value="Genomic_DNA"/>
</dbReference>
<comment type="subcellular location">
    <subcellularLocation>
        <location evidence="1">Endomembrane system</location>
        <topology evidence="1">Multi-pass membrane protein</topology>
    </subcellularLocation>
</comment>
<evidence type="ECO:0000256" key="7">
    <source>
        <dbReference type="ARBA" id="ARBA00023136"/>
    </source>
</evidence>
<dbReference type="InterPro" id="IPR010420">
    <property type="entry name" value="CASTOR/POLLUX/SYM8_dom"/>
</dbReference>
<dbReference type="Pfam" id="PF06241">
    <property type="entry name" value="Castor_Poll_mid"/>
    <property type="match status" value="1"/>
</dbReference>
<accession>A0A833H2Q0</accession>
<gene>
    <name evidence="11" type="ORF">F9K24_08205</name>
</gene>
<evidence type="ECO:0000256" key="4">
    <source>
        <dbReference type="ARBA" id="ARBA00022692"/>
    </source>
</evidence>
<organism evidence="11 12">
    <name type="scientific">Leptonema illini</name>
    <dbReference type="NCBI Taxonomy" id="183"/>
    <lineage>
        <taxon>Bacteria</taxon>
        <taxon>Pseudomonadati</taxon>
        <taxon>Spirochaetota</taxon>
        <taxon>Spirochaetia</taxon>
        <taxon>Leptospirales</taxon>
        <taxon>Leptospiraceae</taxon>
        <taxon>Leptonema</taxon>
    </lineage>
</organism>
<protein>
    <recommendedName>
        <fullName evidence="13">Potassium transporter TrkA</fullName>
    </recommendedName>
</protein>
<feature type="domain" description="CASTOR/POLLUX/SYM8 ion channel conserved" evidence="9">
    <location>
        <begin position="281"/>
        <end position="375"/>
    </location>
</feature>
<evidence type="ECO:0000313" key="12">
    <source>
        <dbReference type="Proteomes" id="UP000460298"/>
    </source>
</evidence>
<evidence type="ECO:0000256" key="3">
    <source>
        <dbReference type="ARBA" id="ARBA00022448"/>
    </source>
</evidence>
<dbReference type="Proteomes" id="UP000460298">
    <property type="component" value="Unassembled WGS sequence"/>
</dbReference>
<evidence type="ECO:0000256" key="8">
    <source>
        <dbReference type="SAM" id="Phobius"/>
    </source>
</evidence>
<keyword evidence="6" id="KW-0406">Ion transport</keyword>
<dbReference type="Pfam" id="PF22614">
    <property type="entry name" value="Slo-like_RCK"/>
    <property type="match status" value="1"/>
</dbReference>
<feature type="transmembrane region" description="Helical" evidence="8">
    <location>
        <begin position="90"/>
        <end position="112"/>
    </location>
</feature>
<dbReference type="InterPro" id="IPR044849">
    <property type="entry name" value="CASTOR/POLLUX/SYM8-like"/>
</dbReference>
<evidence type="ECO:0000259" key="9">
    <source>
        <dbReference type="Pfam" id="PF06241"/>
    </source>
</evidence>
<evidence type="ECO:0000259" key="10">
    <source>
        <dbReference type="Pfam" id="PF22614"/>
    </source>
</evidence>
<feature type="domain" description="RCK N-terminal" evidence="10">
    <location>
        <begin position="131"/>
        <end position="245"/>
    </location>
</feature>
<dbReference type="AlphaFoldDB" id="A0A833H2Q0"/>
<dbReference type="PANTHER" id="PTHR31563:SF10">
    <property type="entry name" value="ION CHANNEL POLLUX-RELATED"/>
    <property type="match status" value="1"/>
</dbReference>
<keyword evidence="5 8" id="KW-1133">Transmembrane helix</keyword>
<dbReference type="PANTHER" id="PTHR31563">
    <property type="entry name" value="ION CHANNEL POLLUX-RELATED"/>
    <property type="match status" value="1"/>
</dbReference>
<dbReference type="GO" id="GO:0006813">
    <property type="term" value="P:potassium ion transport"/>
    <property type="evidence" value="ECO:0007669"/>
    <property type="project" value="InterPro"/>
</dbReference>
<name>A0A833H2Q0_9LEPT</name>
<reference evidence="11 12" key="1">
    <citation type="submission" date="2019-10" db="EMBL/GenBank/DDBJ databases">
        <title>Extracellular Electron Transfer in a Candidatus Methanoperedens spp. Enrichment Culture.</title>
        <authorList>
            <person name="Berger S."/>
            <person name="Rangel Shaw D."/>
            <person name="Berben T."/>
            <person name="In 'T Zandt M."/>
            <person name="Frank J."/>
            <person name="Reimann J."/>
            <person name="Jetten M.S.M."/>
            <person name="Welte C.U."/>
        </authorList>
    </citation>
    <scope>NUCLEOTIDE SEQUENCE [LARGE SCALE GENOMIC DNA]</scope>
    <source>
        <strain evidence="11">SB12</strain>
    </source>
</reference>
<keyword evidence="3" id="KW-0813">Transport</keyword>
<dbReference type="Gene3D" id="3.40.50.720">
    <property type="entry name" value="NAD(P)-binding Rossmann-like Domain"/>
    <property type="match status" value="2"/>
</dbReference>
<comment type="caution">
    <text evidence="11">The sequence shown here is derived from an EMBL/GenBank/DDBJ whole genome shotgun (WGS) entry which is preliminary data.</text>
</comment>
<dbReference type="GO" id="GO:0012505">
    <property type="term" value="C:endomembrane system"/>
    <property type="evidence" value="ECO:0007669"/>
    <property type="project" value="UniProtKB-SubCell"/>
</dbReference>
<feature type="transmembrane region" description="Helical" evidence="8">
    <location>
        <begin position="21"/>
        <end position="45"/>
    </location>
</feature>
<sequence length="649" mass="71910">MMKKRPGLIARLQYRFDNFMSGGGLSIFLALLSLFAAAFLLMAVIRFVANLMLPDETVGSLTDQLWRVFLQISDAGAVAEDGDSSVVNKVMGIITIFLGLVLFSSLVAFITSQFEAKLDDLRKGRSLVVEKGHTLILGFGDRVLEIVRELIVANESERDAAIVVLSAEEKDAMDDFFREQIEDTKSTRIITRSGVSSSVQTLERLSVIDAKSIIILNDVAADAEHDDKELADARVLKTIMAIIACTGEANVPPILAEFHLENKRKLARGIAPQINVIEEQSLLAKLMVQTSRVPGLAFVYDNLVGFEGCEFYYYKNPRGWGGKTYGDLVFHFATSSVIGYRKPDGEVVANPPASTVIDDAWELLLIAEDDSDIRYLETAIKATTPTEPGHAAPPRRIERQLIVGWSRKSAIIVDEYSDYLASGSEIVVVVPRMSDEMRAEFEEIRGRHEGIQMKLQEMDLHDPAAMHSLTPELYDNVILLKEDGGDPELRDAATIAMLLEFRHYFKNSGNKNVRTQLISEVADSNNIEVIQEVGVRDFLISNKFVSKIYAQASEEADVLKAYDELFGAEGSEIYIKPLSLYMSSIPSRISFGDLCAAALKRGESCFGVRISAEEHNGNGNHGIYINPPKSRIFELTSADFLITLAEEME</sequence>
<keyword evidence="4 8" id="KW-0812">Transmembrane</keyword>
<evidence type="ECO:0000256" key="6">
    <source>
        <dbReference type="ARBA" id="ARBA00023065"/>
    </source>
</evidence>
<evidence type="ECO:0000256" key="5">
    <source>
        <dbReference type="ARBA" id="ARBA00022989"/>
    </source>
</evidence>
<evidence type="ECO:0000256" key="2">
    <source>
        <dbReference type="ARBA" id="ARBA00008577"/>
    </source>
</evidence>
<comment type="similarity">
    <text evidence="2">Belongs to the castor/pollux (TC 1.A.1.23) family.</text>
</comment>
<evidence type="ECO:0008006" key="13">
    <source>
        <dbReference type="Google" id="ProtNLM"/>
    </source>
</evidence>
<proteinExistence type="inferred from homology"/>
<keyword evidence="7 8" id="KW-0472">Membrane</keyword>